<feature type="compositionally biased region" description="Polar residues" evidence="1">
    <location>
        <begin position="1315"/>
        <end position="1325"/>
    </location>
</feature>
<feature type="domain" description="Glycosyltransferase 2-like" evidence="2">
    <location>
        <begin position="14"/>
        <end position="120"/>
    </location>
</feature>
<keyword evidence="3" id="KW-0808">Transferase</keyword>
<proteinExistence type="predicted"/>
<dbReference type="PANTHER" id="PTHR43179">
    <property type="entry name" value="RHAMNOSYLTRANSFERASE WBBL"/>
    <property type="match status" value="1"/>
</dbReference>
<evidence type="ECO:0000313" key="3">
    <source>
        <dbReference type="EMBL" id="QID17326.1"/>
    </source>
</evidence>
<protein>
    <submittedName>
        <fullName evidence="3">Glycosyltransferase</fullName>
    </submittedName>
</protein>
<dbReference type="RefSeq" id="WP_173764490.1">
    <property type="nucleotide sequence ID" value="NZ_CP048836.1"/>
</dbReference>
<evidence type="ECO:0000313" key="4">
    <source>
        <dbReference type="Proteomes" id="UP000501991"/>
    </source>
</evidence>
<dbReference type="KEGG" id="azq:G3580_06500"/>
<dbReference type="GO" id="GO:0016757">
    <property type="term" value="F:glycosyltransferase activity"/>
    <property type="evidence" value="ECO:0007669"/>
    <property type="project" value="UniProtKB-KW"/>
</dbReference>
<name>A0A6C1B129_9RHOO</name>
<feature type="compositionally biased region" description="Low complexity" evidence="1">
    <location>
        <begin position="1414"/>
        <end position="1434"/>
    </location>
</feature>
<dbReference type="InterPro" id="IPR029044">
    <property type="entry name" value="Nucleotide-diphossugar_trans"/>
</dbReference>
<keyword evidence="4" id="KW-1185">Reference proteome</keyword>
<feature type="compositionally biased region" description="Low complexity" evidence="1">
    <location>
        <begin position="1334"/>
        <end position="1346"/>
    </location>
</feature>
<accession>A0A6C1B129</accession>
<dbReference type="Gene3D" id="3.90.550.10">
    <property type="entry name" value="Spore Coat Polysaccharide Biosynthesis Protein SpsA, Chain A"/>
    <property type="match status" value="2"/>
</dbReference>
<dbReference type="Pfam" id="PF00535">
    <property type="entry name" value="Glycos_transf_2"/>
    <property type="match status" value="2"/>
</dbReference>
<dbReference type="InterPro" id="IPR001173">
    <property type="entry name" value="Glyco_trans_2-like"/>
</dbReference>
<dbReference type="CDD" id="cd04186">
    <property type="entry name" value="GT_2_like_c"/>
    <property type="match status" value="1"/>
</dbReference>
<dbReference type="SUPFAM" id="SSF53448">
    <property type="entry name" value="Nucleotide-diphospho-sugar transferases"/>
    <property type="match status" value="3"/>
</dbReference>
<feature type="compositionally biased region" description="Basic residues" evidence="1">
    <location>
        <begin position="1347"/>
        <end position="1357"/>
    </location>
</feature>
<feature type="compositionally biased region" description="Low complexity" evidence="1">
    <location>
        <begin position="1266"/>
        <end position="1275"/>
    </location>
</feature>
<gene>
    <name evidence="3" type="ORF">G3580_06500</name>
</gene>
<dbReference type="Proteomes" id="UP000501991">
    <property type="component" value="Chromosome"/>
</dbReference>
<dbReference type="CDD" id="cd00761">
    <property type="entry name" value="Glyco_tranf_GTA_type"/>
    <property type="match status" value="1"/>
</dbReference>
<sequence>MTGKHNASNARVGIIVPAYNYGHYLDECLGSLAAQTWGDFTALVIDNASTDDTEDVARAWVARDARFRYVRNDTNLGLTRSMLKAYALLDNELMMLLSADDLLAPRFLEATVGALDAHPECPMAYTAWETMLDNPGDPAHGQRGQAFIPHQRSGVYDDSAVLLSHNWITISIGIWRRQACEVVGGFDPQGLRHLGDWFLWMRLLSEGPAYYVHEPLGAYRIHSAAESRRLISSNQSGDDHVRFYDLIYANERWPMTIRCLAKAHQMRWMTGEPMMSIVDKLGGPRAHPIIRLMMESVRHDVIVGAARAVLEYTPEPNTLDTSANAIAALAQVLAEAPGHAAARALLAEHGGAGAPNAPIALTDAAARRAKAWITADLARHTPAAAITVLIDARHEGPLRRTLRSLDHQWHPAARIVLVDAPEQPAEAGYHCLSSKDLDDWIAARHAEPGWLLGLAAGDELADDALYHCARAIDTHPQARLVYTDHDEIGRDDCHRNPNHKPDANPELLRSTPYIGRALVAHTAHLVDATAPLDLVSSHRIALETLDTAGAEALVHVPALLMHLDARTAITLPGSPEQSEALNAMVHAHAGRLHPGTTVIDGPGIGQFAWLPPLDATPLVSIIVPTKDQLDLLRRCLDTLMHQTKYPAFEVIVVDNDSQTDEARAYLANLEAGVDPRIRVLRHPGVFNFSAMNNRAASIANGAYLLLLNNDTEVIDPYWLNTMMRHATRDAVGAVGPLLVLPDGRIQHAGVILGLRGPANHPFIGDDPEAPGYLGRVHLQQNFSAVGGACLLTRKSLYLRLGGLDETDFSVSYNDIDYCLRLREAGYEVTWTPLARLIHLGSASQLIDIEDMSLSQKITRFQGEQLNMVCKWASLIAHDPAYNPNLTVRGVGFEPESEPLLRFDPLAHLGQARVLALIAAAPGTCRHRILEPLCALKAAGTITGGLLPAPVDPHLVLHTGADRLILQLPDTLNELDGLRNLTALPDLHTLLDGDDLLRPLPYLDNTQPDFLADPGEQTALFIRSCDTILASNPRLAAAFAPLHDDVRVVPERLHPALWSAPPEPLRAGEVAGPVRAAWWSSSATDAALIDALQTHFGDRVRFICLGACPPALAERSSVLTPPAAAGLPAWLAEQHWDVGLLPLVDGAVAALGSDIDLQRLGWVGCPVLCSDVPAFCGDLPVTRLPQDAEAWIAALGALIDAPERRAMEGAALQQAVLRTMGSLTNAPDAWRDSVVGAPSSGALAVELEDCEALLAELLLPLSPATPRPRAAANAPAHPRRRHHPQRAPTMRTLPRASARERRSPPSAHQTPRRRCSTTTTLPSSINAPPLPRTCSSSRPAPRAGPTRRPFRCSSKRARANSNCSRPPSTASAHSPTACGPCRSSRTAPARIRVSPSCPTSTGCMTRRRRRVPSLTSTPWWPTAAPTSSSASRRAPPSIPCACGAWRTNSPATRTGWPCTPTTT</sequence>
<evidence type="ECO:0000259" key="2">
    <source>
        <dbReference type="Pfam" id="PF00535"/>
    </source>
</evidence>
<feature type="region of interest" description="Disordered" evidence="1">
    <location>
        <begin position="1263"/>
        <end position="1434"/>
    </location>
</feature>
<dbReference type="PANTHER" id="PTHR43179:SF7">
    <property type="entry name" value="RHAMNOSYLTRANSFERASE WBBL"/>
    <property type="match status" value="1"/>
</dbReference>
<feature type="domain" description="Glycosyltransferase 2-like" evidence="2">
    <location>
        <begin position="620"/>
        <end position="736"/>
    </location>
</feature>
<organism evidence="3 4">
    <name type="scientific">Nitrogeniibacter mangrovi</name>
    <dbReference type="NCBI Taxonomy" id="2016596"/>
    <lineage>
        <taxon>Bacteria</taxon>
        <taxon>Pseudomonadati</taxon>
        <taxon>Pseudomonadota</taxon>
        <taxon>Betaproteobacteria</taxon>
        <taxon>Rhodocyclales</taxon>
        <taxon>Zoogloeaceae</taxon>
        <taxon>Nitrogeniibacter</taxon>
    </lineage>
</organism>
<feature type="compositionally biased region" description="Polar residues" evidence="1">
    <location>
        <begin position="1358"/>
        <end position="1373"/>
    </location>
</feature>
<dbReference type="EMBL" id="CP048836">
    <property type="protein sequence ID" value="QID17326.1"/>
    <property type="molecule type" value="Genomic_DNA"/>
</dbReference>
<evidence type="ECO:0000256" key="1">
    <source>
        <dbReference type="SAM" id="MobiDB-lite"/>
    </source>
</evidence>
<reference evidence="3 4" key="1">
    <citation type="submission" date="2020-02" db="EMBL/GenBank/DDBJ databases">
        <title>Nitrogenibacter mangrovi gen. nov., sp. nov. isolated from mangrove sediment, a denitrifying betaproteobacterium.</title>
        <authorList>
            <person name="Liao H."/>
            <person name="Tian Y."/>
        </authorList>
    </citation>
    <scope>NUCLEOTIDE SEQUENCE [LARGE SCALE GENOMIC DNA]</scope>
    <source>
        <strain evidence="3 4">M9-3-2</strain>
    </source>
</reference>